<protein>
    <submittedName>
        <fullName evidence="2">Uncharacterized protein</fullName>
    </submittedName>
</protein>
<organism evidence="1 2">
    <name type="scientific">Steinernema glaseri</name>
    <dbReference type="NCBI Taxonomy" id="37863"/>
    <lineage>
        <taxon>Eukaryota</taxon>
        <taxon>Metazoa</taxon>
        <taxon>Ecdysozoa</taxon>
        <taxon>Nematoda</taxon>
        <taxon>Chromadorea</taxon>
        <taxon>Rhabditida</taxon>
        <taxon>Tylenchina</taxon>
        <taxon>Panagrolaimomorpha</taxon>
        <taxon>Strongyloidoidea</taxon>
        <taxon>Steinernematidae</taxon>
        <taxon>Steinernema</taxon>
    </lineage>
</organism>
<evidence type="ECO:0000313" key="2">
    <source>
        <dbReference type="WBParaSite" id="L893_g11122.t1"/>
    </source>
</evidence>
<evidence type="ECO:0000313" key="1">
    <source>
        <dbReference type="Proteomes" id="UP000095287"/>
    </source>
</evidence>
<name>A0A1I7XZK6_9BILA</name>
<reference evidence="2" key="1">
    <citation type="submission" date="2016-11" db="UniProtKB">
        <authorList>
            <consortium name="WormBaseParasite"/>
        </authorList>
    </citation>
    <scope>IDENTIFICATION</scope>
</reference>
<keyword evidence="1" id="KW-1185">Reference proteome</keyword>
<proteinExistence type="predicted"/>
<dbReference type="Proteomes" id="UP000095287">
    <property type="component" value="Unplaced"/>
</dbReference>
<sequence>MGEWLKEGHQETCSQITPQEHDSRLLDCPFHSVLPPKISVPNWSTLLKDERGRDGLLLFRNLLQFCNASMN</sequence>
<dbReference type="AlphaFoldDB" id="A0A1I7XZK6"/>
<dbReference type="WBParaSite" id="L893_g11122.t1">
    <property type="protein sequence ID" value="L893_g11122.t1"/>
    <property type="gene ID" value="L893_g11122"/>
</dbReference>
<accession>A0A1I7XZK6</accession>